<comment type="subcellular location">
    <subcellularLocation>
        <location evidence="3">Mitochondrion inner membrane</location>
        <topology evidence="3">Peripheral membrane protein</topology>
    </subcellularLocation>
</comment>
<dbReference type="STRING" id="478820.A0A196S7X7"/>
<comment type="caution">
    <text evidence="6">The sequence shown here is derived from an EMBL/GenBank/DDBJ whole genome shotgun (WGS) entry which is preliminary data.</text>
</comment>
<evidence type="ECO:0000313" key="7">
    <source>
        <dbReference type="Proteomes" id="UP000078348"/>
    </source>
</evidence>
<keyword evidence="2 3" id="KW-0342">GTP-binding</keyword>
<dbReference type="GO" id="GO:0032543">
    <property type="term" value="P:mitochondrial translation"/>
    <property type="evidence" value="ECO:0007669"/>
    <property type="project" value="TreeGrafter"/>
</dbReference>
<dbReference type="Pfam" id="PF01926">
    <property type="entry name" value="MMR_HSR1"/>
    <property type="match status" value="1"/>
</dbReference>
<dbReference type="InterPro" id="IPR027417">
    <property type="entry name" value="P-loop_NTPase"/>
</dbReference>
<dbReference type="InterPro" id="IPR016478">
    <property type="entry name" value="GTPase_MTG1"/>
</dbReference>
<keyword evidence="3" id="KW-0496">Mitochondrion</keyword>
<evidence type="ECO:0000313" key="6">
    <source>
        <dbReference type="EMBL" id="OAO12471.1"/>
    </source>
</evidence>
<dbReference type="PANTHER" id="PTHR45782">
    <property type="entry name" value="MITOCHONDRIAL RIBOSOME-ASSOCIATED GTPASE 1"/>
    <property type="match status" value="1"/>
</dbReference>
<dbReference type="Gene3D" id="1.10.1580.10">
    <property type="match status" value="1"/>
</dbReference>
<accession>A0A196S7X7</accession>
<dbReference type="PANTHER" id="PTHR45782:SF4">
    <property type="entry name" value="MITOCHONDRIAL RIBOSOME-ASSOCIATED GTPASE 1"/>
    <property type="match status" value="1"/>
</dbReference>
<feature type="binding site" evidence="4">
    <location>
        <begin position="134"/>
        <end position="139"/>
    </location>
    <ligand>
        <name>GTP</name>
        <dbReference type="ChEBI" id="CHEBI:37565"/>
    </ligand>
</feature>
<dbReference type="OrthoDB" id="269151at2759"/>
<gene>
    <name evidence="6" type="ORF">AV274_5826</name>
</gene>
<name>A0A196S7X7_BLAHN</name>
<dbReference type="InterPro" id="IPR023179">
    <property type="entry name" value="GTP-bd_ortho_bundle_sf"/>
</dbReference>
<dbReference type="AlphaFoldDB" id="A0A196S7X7"/>
<keyword evidence="1 3" id="KW-0547">Nucleotide-binding</keyword>
<dbReference type="Gene3D" id="3.40.50.300">
    <property type="entry name" value="P-loop containing nucleotide triphosphate hydrolases"/>
    <property type="match status" value="1"/>
</dbReference>
<dbReference type="Proteomes" id="UP000078348">
    <property type="component" value="Unassembled WGS sequence"/>
</dbReference>
<dbReference type="PIRSF" id="PIRSF006230">
    <property type="entry name" value="MG442"/>
    <property type="match status" value="1"/>
</dbReference>
<feature type="domain" description="G" evidence="5">
    <location>
        <begin position="128"/>
        <end position="227"/>
    </location>
</feature>
<proteinExistence type="inferred from homology"/>
<dbReference type="CDD" id="cd01856">
    <property type="entry name" value="YlqF"/>
    <property type="match status" value="1"/>
</dbReference>
<keyword evidence="7" id="KW-1185">Reference proteome</keyword>
<dbReference type="GO" id="GO:0005525">
    <property type="term" value="F:GTP binding"/>
    <property type="evidence" value="ECO:0007669"/>
    <property type="project" value="UniProtKB-KW"/>
</dbReference>
<dbReference type="SUPFAM" id="SSF52540">
    <property type="entry name" value="P-loop containing nucleoside triphosphate hydrolases"/>
    <property type="match status" value="1"/>
</dbReference>
<evidence type="ECO:0000256" key="2">
    <source>
        <dbReference type="ARBA" id="ARBA00023134"/>
    </source>
</evidence>
<dbReference type="GO" id="GO:0003924">
    <property type="term" value="F:GTPase activity"/>
    <property type="evidence" value="ECO:0007669"/>
    <property type="project" value="TreeGrafter"/>
</dbReference>
<evidence type="ECO:0000256" key="1">
    <source>
        <dbReference type="ARBA" id="ARBA00022741"/>
    </source>
</evidence>
<sequence>MQHAFRDSFIFTSDIVWFPGHMTKALNTVKKLCHNVDMMVEVRDARIPISSVNQEIEKSLRNKPRLILLHRCDLITKQQQLAELRYFQQRNERVLLTSVKTGTNMNAIIPSLLAVRQSRFTSVGSYFAVMGIPNVGKSSIIRSIQKSTASFRKNSSPNVGAIPGVTKRVASTKVHVQPDVYMIDTPGIFLPEVKDPKVGMKLALCGSVKDSIVGEDEIADYLLFTLNHKGNFSYVEKVGLKQPTDELTVLIEAMMARFKKDALACARRFIRMYRDGAFGLFLLDDV</sequence>
<dbReference type="EMBL" id="LXWW01000543">
    <property type="protein sequence ID" value="OAO12471.1"/>
    <property type="molecule type" value="Genomic_DNA"/>
</dbReference>
<dbReference type="GO" id="GO:0005743">
    <property type="term" value="C:mitochondrial inner membrane"/>
    <property type="evidence" value="ECO:0007669"/>
    <property type="project" value="UniProtKB-SubCell"/>
</dbReference>
<organism evidence="6 7">
    <name type="scientific">Blastocystis sp. subtype 1 (strain ATCC 50177 / NandII)</name>
    <dbReference type="NCBI Taxonomy" id="478820"/>
    <lineage>
        <taxon>Eukaryota</taxon>
        <taxon>Sar</taxon>
        <taxon>Stramenopiles</taxon>
        <taxon>Bigyra</taxon>
        <taxon>Opalozoa</taxon>
        <taxon>Opalinata</taxon>
        <taxon>Blastocystidae</taxon>
        <taxon>Blastocystis</taxon>
    </lineage>
</organism>
<evidence type="ECO:0000259" key="5">
    <source>
        <dbReference type="Pfam" id="PF01926"/>
    </source>
</evidence>
<reference evidence="6 7" key="1">
    <citation type="submission" date="2016-05" db="EMBL/GenBank/DDBJ databases">
        <title>Nuclear genome of Blastocystis sp. subtype 1 NandII.</title>
        <authorList>
            <person name="Gentekaki E."/>
            <person name="Curtis B."/>
            <person name="Stairs C."/>
            <person name="Eme L."/>
            <person name="Herman E."/>
            <person name="Klimes V."/>
            <person name="Arias M.C."/>
            <person name="Elias M."/>
            <person name="Hilliou F."/>
            <person name="Klute M."/>
            <person name="Malik S.-B."/>
            <person name="Pightling A."/>
            <person name="Rachubinski R."/>
            <person name="Salas D."/>
            <person name="Schlacht A."/>
            <person name="Suga H."/>
            <person name="Archibald J."/>
            <person name="Ball S.G."/>
            <person name="Clark G."/>
            <person name="Dacks J."/>
            <person name="Van Der Giezen M."/>
            <person name="Tsaousis A."/>
            <person name="Roger A."/>
        </authorList>
    </citation>
    <scope>NUCLEOTIDE SEQUENCE [LARGE SCALE GENOMIC DNA]</scope>
    <source>
        <strain evidence="7">ATCC 50177 / NandII</strain>
    </source>
</reference>
<evidence type="ECO:0000256" key="4">
    <source>
        <dbReference type="PIRSR" id="PIRSR006230-1"/>
    </source>
</evidence>
<evidence type="ECO:0000256" key="3">
    <source>
        <dbReference type="PIRNR" id="PIRNR006230"/>
    </source>
</evidence>
<feature type="binding site" evidence="4">
    <location>
        <position position="187"/>
    </location>
    <ligand>
        <name>GTP</name>
        <dbReference type="ChEBI" id="CHEBI:37565"/>
    </ligand>
</feature>
<comment type="similarity">
    <text evidence="3">Belongs to the TRAFAC class YlqF/YawG GTPase family. MTG1 subfamily.</text>
</comment>
<protein>
    <recommendedName>
        <fullName evidence="3">Mitochondrial GTPase 1</fullName>
    </recommendedName>
</protein>
<dbReference type="InterPro" id="IPR006073">
    <property type="entry name" value="GTP-bd"/>
</dbReference>